<dbReference type="AlphaFoldDB" id="A0A0G0M1U7"/>
<dbReference type="Proteomes" id="UP000034207">
    <property type="component" value="Unassembled WGS sequence"/>
</dbReference>
<name>A0A0G0M1U7_UNCC2</name>
<keyword evidence="1" id="KW-0812">Transmembrane</keyword>
<dbReference type="Pfam" id="PF09851">
    <property type="entry name" value="SHOCT"/>
    <property type="match status" value="1"/>
</dbReference>
<reference evidence="3 4" key="1">
    <citation type="journal article" date="2015" name="Nature">
        <title>rRNA introns, odd ribosomes, and small enigmatic genomes across a large radiation of phyla.</title>
        <authorList>
            <person name="Brown C.T."/>
            <person name="Hug L.A."/>
            <person name="Thomas B.C."/>
            <person name="Sharon I."/>
            <person name="Castelle C.J."/>
            <person name="Singh A."/>
            <person name="Wilkins M.J."/>
            <person name="Williams K.H."/>
            <person name="Banfield J.F."/>
        </authorList>
    </citation>
    <scope>NUCLEOTIDE SEQUENCE [LARGE SCALE GENOMIC DNA]</scope>
</reference>
<sequence>MCPFCPHSYELGFGSQVFWVGAVLSILFWMAIIYFIYWLIKQVGWLEKPEEKGKSNALRILDERFAKGEIDKQEYEERKKELQK</sequence>
<organism evidence="3 4">
    <name type="scientific">candidate division CPR2 bacterium GW2011_GWC2_39_10</name>
    <dbReference type="NCBI Taxonomy" id="1618345"/>
    <lineage>
        <taxon>Bacteria</taxon>
        <taxon>Bacteria division CPR2</taxon>
    </lineage>
</organism>
<protein>
    <recommendedName>
        <fullName evidence="2">SHOCT domain-containing protein</fullName>
    </recommendedName>
</protein>
<proteinExistence type="predicted"/>
<dbReference type="PATRIC" id="fig|1618345.3.peg.691"/>
<evidence type="ECO:0000256" key="1">
    <source>
        <dbReference type="SAM" id="Phobius"/>
    </source>
</evidence>
<feature type="transmembrane region" description="Helical" evidence="1">
    <location>
        <begin position="17"/>
        <end position="40"/>
    </location>
</feature>
<accession>A0A0G0M1U7</accession>
<evidence type="ECO:0000313" key="4">
    <source>
        <dbReference type="Proteomes" id="UP000034207"/>
    </source>
</evidence>
<dbReference type="EMBL" id="LBVV01000011">
    <property type="protein sequence ID" value="KKQ94300.1"/>
    <property type="molecule type" value="Genomic_DNA"/>
</dbReference>
<evidence type="ECO:0000259" key="2">
    <source>
        <dbReference type="Pfam" id="PF09851"/>
    </source>
</evidence>
<comment type="caution">
    <text evidence="3">The sequence shown here is derived from an EMBL/GenBank/DDBJ whole genome shotgun (WGS) entry which is preliminary data.</text>
</comment>
<dbReference type="InterPro" id="IPR018649">
    <property type="entry name" value="SHOCT"/>
</dbReference>
<evidence type="ECO:0000313" key="3">
    <source>
        <dbReference type="EMBL" id="KKQ94300.1"/>
    </source>
</evidence>
<keyword evidence="1" id="KW-0472">Membrane</keyword>
<gene>
    <name evidence="3" type="ORF">UT18_C0011G0006</name>
</gene>
<feature type="domain" description="SHOCT" evidence="2">
    <location>
        <begin position="57"/>
        <end position="82"/>
    </location>
</feature>
<keyword evidence="1" id="KW-1133">Transmembrane helix</keyword>